<evidence type="ECO:0000256" key="1">
    <source>
        <dbReference type="SAM" id="MobiDB-lite"/>
    </source>
</evidence>
<name>A0A915IAX6_ROMCU</name>
<evidence type="ECO:0000313" key="3">
    <source>
        <dbReference type="WBParaSite" id="nRc.2.0.1.t11330-RA"/>
    </source>
</evidence>
<feature type="compositionally biased region" description="Polar residues" evidence="1">
    <location>
        <begin position="1"/>
        <end position="12"/>
    </location>
</feature>
<feature type="region of interest" description="Disordered" evidence="1">
    <location>
        <begin position="1"/>
        <end position="20"/>
    </location>
</feature>
<accession>A0A915IAX6</accession>
<protein>
    <submittedName>
        <fullName evidence="3">Uncharacterized protein</fullName>
    </submittedName>
</protein>
<organism evidence="2 3">
    <name type="scientific">Romanomermis culicivorax</name>
    <name type="common">Nematode worm</name>
    <dbReference type="NCBI Taxonomy" id="13658"/>
    <lineage>
        <taxon>Eukaryota</taxon>
        <taxon>Metazoa</taxon>
        <taxon>Ecdysozoa</taxon>
        <taxon>Nematoda</taxon>
        <taxon>Enoplea</taxon>
        <taxon>Dorylaimia</taxon>
        <taxon>Mermithida</taxon>
        <taxon>Mermithoidea</taxon>
        <taxon>Mermithidae</taxon>
        <taxon>Romanomermis</taxon>
    </lineage>
</organism>
<proteinExistence type="predicted"/>
<keyword evidence="2" id="KW-1185">Reference proteome</keyword>
<reference evidence="3" key="1">
    <citation type="submission" date="2022-11" db="UniProtKB">
        <authorList>
            <consortium name="WormBaseParasite"/>
        </authorList>
    </citation>
    <scope>IDENTIFICATION</scope>
</reference>
<dbReference type="WBParaSite" id="nRc.2.0.1.t11330-RA">
    <property type="protein sequence ID" value="nRc.2.0.1.t11330-RA"/>
    <property type="gene ID" value="nRc.2.0.1.g11330"/>
</dbReference>
<evidence type="ECO:0000313" key="2">
    <source>
        <dbReference type="Proteomes" id="UP000887565"/>
    </source>
</evidence>
<dbReference type="AlphaFoldDB" id="A0A915IAX6"/>
<dbReference type="Proteomes" id="UP000887565">
    <property type="component" value="Unplaced"/>
</dbReference>
<sequence>MHTKTSSGNGERSTSDGLHRLDKKFERGMFSRPHTFIYEEERAFSALFERNTDIGAELFN</sequence>